<dbReference type="InterPro" id="IPR018303">
    <property type="entry name" value="ATPase_P-typ_P_site"/>
</dbReference>
<name>A0A0A2WDY6_BEABA</name>
<evidence type="ECO:0000256" key="6">
    <source>
        <dbReference type="ARBA" id="ARBA00023136"/>
    </source>
</evidence>
<dbReference type="InterPro" id="IPR023299">
    <property type="entry name" value="ATPase_P-typ_cyto_dom_N"/>
</dbReference>
<dbReference type="Pfam" id="PF01145">
    <property type="entry name" value="Band_7"/>
    <property type="match status" value="3"/>
</dbReference>
<dbReference type="Gene3D" id="2.70.150.10">
    <property type="entry name" value="Calcium-transporting ATPase, cytoplasmic transduction domain A"/>
    <property type="match status" value="1"/>
</dbReference>
<dbReference type="InterPro" id="IPR027256">
    <property type="entry name" value="P-typ_ATPase_IB"/>
</dbReference>
<sequence length="1831" mass="195639">MPPTRLPEAELLPQSLPARYSLAAVQARLAARAVFALTFLLFMMLLLALTVSILEPASRWVALLCSNAAALLLLVISLHAAQRICQWRSLKFSPSVQHEEVPKNPLLSWLTGLVPLNFARAEALLKADGIWSGALAALAFYIALSGWSSSYVPLLDNNNRWIAVACLAGSVFVLLVAERHLSAVPKEASPEAGPIAPLLRLVMAVQLLSLPGLVWPQLNSSLAINLPAVLVLLVSAEFMLRGLCSLFAPPGDGTTEPGLIPKSQLAAQLTWPPRPLGFLQQELHQRFGIDLRQVWAFTVLKRAFVPMVTLMLLCGWLLTGLQQISATERGVYERFGRSVAVLEPGLHLGLPWPFGRVQLTENGQVHELAAGEDPASQPPVTLADAEGPAPASADRLWDATHNFDKAQIIASQSGDQQSLQIVNSDVRFMWRIGLSDKAALEATYRAVNLPDLVRSTANQVLVHQFSSLTLDDVLSERRDDLAGQINQAVQQQLDSLHSGVEILSTVVEAIHPPAGAADAFHGVQAAQIAAQSLILREQGSAAEKAALAATNAVVRENAAQINATEALSEAQATATRFAAQKNAWQQAGQVFIDELWFKQLQLALSGRPLLLIDQRIGAGSPPTLDLRDFPTSTDAARRDAPAKPVQELSRHGHSSAPEGGKKGAWKRIAAAAGLVIILLAAASLVQVRSGESLVITRFGKPVRVLLEPGLAWRLPAPFETATVVDLRLRTTSSGLQDVGTRDGLRIIVQSYAVWEVDSTPEHVQRFMRAVQNQPDEAARQIRTYLGSALETTASGFTLSQLVNTDGKQVQLAQFESHLQQQISQPLLQSYGIRLVQMGTERLTLPAVTLNATVDRMRAERETIAIERTAEGKRAAAEIRSAAERDARITEAQASVKAADIEAQAQIPPGSRAVVLRFGAEQRVAEPGLLLAWPTPVNEVVMVPGPDRVIEHRVTALLRSSEAQSLDINGGPGNDAVSGSGFLLTGDAGVVQLDISVFYRVRTPTAYVLQGKHVLPLLDRLVERAAVAVCASRDLDTILVARPEMPGNDMNVAQQREQLRSDVQRNIEQNLLRLQQSGSDAGITLERVTVQSALPLTTVAAFNAVLTASQQASKAVATAQSDASLTRQKAVQQADQMLQVAQAKAQESVAKAQSDTATIAHLASNHDDPDLLGRIYRQRIAGILSQAGSVITVSPQDDAHLILQGAGGALTRQEQRYITHQLMLALVASGALILGLLWRWLAPQQVAVGDLLLGTASVVVAVPVLRHALHSLRYPSLHGLTDQLIALALLGAWATGDLLTAALLPLIMIVGHILEERSVIGSQEAIEALSKLTRSRARRLGADGQLQDIDNHDLEAGDVVEVRAGDHIPADGLVLEGKASLDTAPITGESVPQEVEPGVEVFGGAINLDGLLRIRVTRTGETSTLGRVIALMQSAEQASPPITRLLERHAARYLLLVLMIAASTWFLTQDAQAMLAVLVAACPCALVLSAPASSIAGLTVAARHGILIRGAAFLEELAEINAVVVDKTGTLTHGRLHLQAVAPYGDTDPDLLQTLAASLGATSNHPVSRALSEIVSREAWLPLDSVREHQGLGVSATTQQGEAVLGRRELLAATLTDLPEAPEHDGPIVGLALDGRFLGWLLLADSLRSEAATAMAELRDLGLNRQLLLTGDRQSVADRIAHQVGITDVVAGALPADKLTQVKRQIDSGYRPMVIGDGINDSLALKAGVVGVAMGAGGSDIAMSSADIVLIGSDLRRLGTCVRLSRRCRRTLQVNVFIGLGWTLAIVAMAAFGWLGASGAVVAALLHNLSTLLVLGNAGRLLRFEEKLSEQA</sequence>
<keyword evidence="4 8" id="KW-0812">Transmembrane</keyword>
<accession>A0A0A2WDY6</accession>
<feature type="transmembrane region" description="Helical" evidence="8">
    <location>
        <begin position="1472"/>
        <end position="1499"/>
    </location>
</feature>
<dbReference type="GO" id="GO:0019829">
    <property type="term" value="F:ATPase-coupled monoatomic cation transmembrane transporter activity"/>
    <property type="evidence" value="ECO:0007669"/>
    <property type="project" value="InterPro"/>
</dbReference>
<dbReference type="SUPFAM" id="SSF56784">
    <property type="entry name" value="HAD-like"/>
    <property type="match status" value="1"/>
</dbReference>
<feature type="transmembrane region" description="Helical" evidence="8">
    <location>
        <begin position="1449"/>
        <end position="1466"/>
    </location>
</feature>
<evidence type="ECO:0000256" key="5">
    <source>
        <dbReference type="ARBA" id="ARBA00022989"/>
    </source>
</evidence>
<evidence type="ECO:0000259" key="9">
    <source>
        <dbReference type="SMART" id="SM00244"/>
    </source>
</evidence>
<feature type="transmembrane region" description="Helical" evidence="8">
    <location>
        <begin position="60"/>
        <end position="81"/>
    </location>
</feature>
<organism evidence="10 11">
    <name type="scientific">Beauveria bassiana D1-5</name>
    <dbReference type="NCBI Taxonomy" id="1245745"/>
    <lineage>
        <taxon>Eukaryota</taxon>
        <taxon>Fungi</taxon>
        <taxon>Dikarya</taxon>
        <taxon>Ascomycota</taxon>
        <taxon>Pezizomycotina</taxon>
        <taxon>Sordariomycetes</taxon>
        <taxon>Hypocreomycetidae</taxon>
        <taxon>Hypocreales</taxon>
        <taxon>Cordycipitaceae</taxon>
        <taxon>Beauveria</taxon>
    </lineage>
</organism>
<feature type="domain" description="Band 7" evidence="9">
    <location>
        <begin position="682"/>
        <end position="856"/>
    </location>
</feature>
<dbReference type="InterPro" id="IPR051014">
    <property type="entry name" value="Cation_Transport_ATPase_IB"/>
</dbReference>
<evidence type="ECO:0000256" key="2">
    <source>
        <dbReference type="ARBA" id="ARBA00006024"/>
    </source>
</evidence>
<feature type="transmembrane region" description="Helical" evidence="8">
    <location>
        <begin position="130"/>
        <end position="148"/>
    </location>
</feature>
<dbReference type="Gene3D" id="3.30.479.30">
    <property type="entry name" value="Band 7 domain"/>
    <property type="match status" value="3"/>
</dbReference>
<dbReference type="InterPro" id="IPR023298">
    <property type="entry name" value="ATPase_P-typ_TM_dom_sf"/>
</dbReference>
<dbReference type="PANTHER" id="PTHR48085">
    <property type="entry name" value="CADMIUM/ZINC-TRANSPORTING ATPASE HMA2-RELATED"/>
    <property type="match status" value="1"/>
</dbReference>
<dbReference type="PROSITE" id="PS00154">
    <property type="entry name" value="ATPASE_E1_E2"/>
    <property type="match status" value="1"/>
</dbReference>
<feature type="transmembrane region" description="Helical" evidence="8">
    <location>
        <begin position="1284"/>
        <end position="1309"/>
    </location>
</feature>
<dbReference type="CDD" id="cd03404">
    <property type="entry name" value="SPFH_HflK"/>
    <property type="match status" value="2"/>
</dbReference>
<dbReference type="InterPro" id="IPR059000">
    <property type="entry name" value="ATPase_P-type_domA"/>
</dbReference>
<feature type="domain" description="Band 7" evidence="9">
    <location>
        <begin position="901"/>
        <end position="1105"/>
    </location>
</feature>
<evidence type="ECO:0000256" key="8">
    <source>
        <dbReference type="SAM" id="Phobius"/>
    </source>
</evidence>
<dbReference type="SUPFAM" id="SSF81665">
    <property type="entry name" value="Calcium ATPase, transmembrane domain M"/>
    <property type="match status" value="1"/>
</dbReference>
<evidence type="ECO:0000256" key="3">
    <source>
        <dbReference type="ARBA" id="ARBA00006971"/>
    </source>
</evidence>
<comment type="subcellular location">
    <subcellularLocation>
        <location evidence="1">Membrane</location>
    </subcellularLocation>
</comment>
<dbReference type="InterPro" id="IPR036013">
    <property type="entry name" value="Band_7/SPFH_dom_sf"/>
</dbReference>
<dbReference type="GO" id="GO:0015086">
    <property type="term" value="F:cadmium ion transmembrane transporter activity"/>
    <property type="evidence" value="ECO:0007669"/>
    <property type="project" value="TreeGrafter"/>
</dbReference>
<evidence type="ECO:0000313" key="10">
    <source>
        <dbReference type="EMBL" id="KGQ11364.1"/>
    </source>
</evidence>
<dbReference type="InterPro" id="IPR036412">
    <property type="entry name" value="HAD-like_sf"/>
</dbReference>
<dbReference type="InterPro" id="IPR010201">
    <property type="entry name" value="HflK"/>
</dbReference>
<dbReference type="GO" id="GO:0016020">
    <property type="term" value="C:membrane"/>
    <property type="evidence" value="ECO:0007669"/>
    <property type="project" value="UniProtKB-SubCell"/>
</dbReference>
<evidence type="ECO:0000256" key="7">
    <source>
        <dbReference type="SAM" id="MobiDB-lite"/>
    </source>
</evidence>
<evidence type="ECO:0000256" key="1">
    <source>
        <dbReference type="ARBA" id="ARBA00004370"/>
    </source>
</evidence>
<evidence type="ECO:0000313" key="11">
    <source>
        <dbReference type="Proteomes" id="UP000030106"/>
    </source>
</evidence>
<feature type="transmembrane region" description="Helical" evidence="8">
    <location>
        <begin position="1221"/>
        <end position="1240"/>
    </location>
</feature>
<gene>
    <name evidence="10" type="ORF">BBAD15_g2901</name>
</gene>
<dbReference type="NCBIfam" id="TIGR01525">
    <property type="entry name" value="ATPase-IB_hvy"/>
    <property type="match status" value="1"/>
</dbReference>
<dbReference type="InterPro" id="IPR001757">
    <property type="entry name" value="P_typ_ATPase"/>
</dbReference>
<dbReference type="GO" id="GO:0016887">
    <property type="term" value="F:ATP hydrolysis activity"/>
    <property type="evidence" value="ECO:0007669"/>
    <property type="project" value="InterPro"/>
</dbReference>
<feature type="region of interest" description="Disordered" evidence="7">
    <location>
        <begin position="623"/>
        <end position="662"/>
    </location>
</feature>
<keyword evidence="5 8" id="KW-1133">Transmembrane helix</keyword>
<feature type="region of interest" description="Disordered" evidence="7">
    <location>
        <begin position="371"/>
        <end position="392"/>
    </location>
</feature>
<protein>
    <submittedName>
        <fullName evidence="10">Cadmium, zinc and cobalt-transporting ATPase</fullName>
    </submittedName>
</protein>
<feature type="transmembrane region" description="Helical" evidence="8">
    <location>
        <begin position="1247"/>
        <end position="1264"/>
    </location>
</feature>
<dbReference type="HOGENOM" id="CLU_237353_0_0_1"/>
<comment type="similarity">
    <text evidence="2">Belongs to the cation transport ATPase (P-type) (TC 3.A.3) family. Type IB subfamily.</text>
</comment>
<dbReference type="NCBIfam" id="TIGR01494">
    <property type="entry name" value="ATPase_P-type"/>
    <property type="match status" value="1"/>
</dbReference>
<reference evidence="10 11" key="1">
    <citation type="submission" date="2012-10" db="EMBL/GenBank/DDBJ databases">
        <title>Genome sequencing and analysis of entomopathogenic fungi Beauveria bassiana D1-5.</title>
        <authorList>
            <person name="Li Q."/>
            <person name="Wang L."/>
            <person name="Zhang Z."/>
            <person name="Wang Q."/>
            <person name="Ren J."/>
            <person name="Wang M."/>
            <person name="Xu W."/>
            <person name="Wang J."/>
            <person name="Lu Y."/>
            <person name="Du Q."/>
            <person name="Sun Z."/>
        </authorList>
    </citation>
    <scope>NUCLEOTIDE SEQUENCE [LARGE SCALE GENOMIC DNA]</scope>
    <source>
        <strain evidence="10 11">D1-5</strain>
    </source>
</reference>
<dbReference type="STRING" id="1245745.A0A0A2WDY6"/>
<dbReference type="InterPro" id="IPR001107">
    <property type="entry name" value="Band_7"/>
</dbReference>
<dbReference type="InterPro" id="IPR008250">
    <property type="entry name" value="ATPase_P-typ_transduc_dom_A_sf"/>
</dbReference>
<feature type="transmembrane region" description="Helical" evidence="8">
    <location>
        <begin position="1773"/>
        <end position="1794"/>
    </location>
</feature>
<dbReference type="SUPFAM" id="SSF81653">
    <property type="entry name" value="Calcium ATPase, transduction domain A"/>
    <property type="match status" value="1"/>
</dbReference>
<feature type="domain" description="Band 7" evidence="9">
    <location>
        <begin position="319"/>
        <end position="524"/>
    </location>
</feature>
<dbReference type="PANTHER" id="PTHR48085:SF5">
    <property type="entry name" value="CADMIUM_ZINC-TRANSPORTING ATPASE HMA4-RELATED"/>
    <property type="match status" value="1"/>
</dbReference>
<evidence type="ECO:0000256" key="4">
    <source>
        <dbReference type="ARBA" id="ARBA00022692"/>
    </source>
</evidence>
<dbReference type="SUPFAM" id="SSF117892">
    <property type="entry name" value="Band 7/SPFH domain"/>
    <property type="match status" value="2"/>
</dbReference>
<comment type="caution">
    <text evidence="10">The sequence shown here is derived from an EMBL/GenBank/DDBJ whole genome shotgun (WGS) entry which is preliminary data.</text>
</comment>
<dbReference type="Pfam" id="PF00122">
    <property type="entry name" value="E1-E2_ATPase"/>
    <property type="match status" value="1"/>
</dbReference>
<proteinExistence type="inferred from homology"/>
<dbReference type="Pfam" id="PF00702">
    <property type="entry name" value="Hydrolase"/>
    <property type="match status" value="1"/>
</dbReference>
<comment type="similarity">
    <text evidence="3">Belongs to the band 7/mec-2 family. HflK subfamily.</text>
</comment>
<feature type="transmembrane region" description="Helical" evidence="8">
    <location>
        <begin position="1800"/>
        <end position="1821"/>
    </location>
</feature>
<dbReference type="Proteomes" id="UP000030106">
    <property type="component" value="Unassembled WGS sequence"/>
</dbReference>
<feature type="transmembrane region" description="Helical" evidence="8">
    <location>
        <begin position="29"/>
        <end position="54"/>
    </location>
</feature>
<dbReference type="Gene3D" id="3.40.50.1000">
    <property type="entry name" value="HAD superfamily/HAD-like"/>
    <property type="match status" value="1"/>
</dbReference>
<dbReference type="Gene3D" id="3.40.1110.10">
    <property type="entry name" value="Calcium-transporting ATPase, cytoplasmic domain N"/>
    <property type="match status" value="1"/>
</dbReference>
<keyword evidence="6 8" id="KW-0472">Membrane</keyword>
<dbReference type="NCBIfam" id="TIGR01512">
    <property type="entry name" value="ATPase-IB2_Cd"/>
    <property type="match status" value="1"/>
</dbReference>
<dbReference type="GO" id="GO:0005524">
    <property type="term" value="F:ATP binding"/>
    <property type="evidence" value="ECO:0007669"/>
    <property type="project" value="InterPro"/>
</dbReference>
<dbReference type="PRINTS" id="PR00119">
    <property type="entry name" value="CATATPASE"/>
</dbReference>
<dbReference type="EMBL" id="ANFO01000221">
    <property type="protein sequence ID" value="KGQ11364.1"/>
    <property type="molecule type" value="Genomic_DNA"/>
</dbReference>
<dbReference type="SMART" id="SM00244">
    <property type="entry name" value="PHB"/>
    <property type="match status" value="3"/>
</dbReference>
<dbReference type="InterPro" id="IPR023214">
    <property type="entry name" value="HAD_sf"/>
</dbReference>
<feature type="transmembrane region" description="Helical" evidence="8">
    <location>
        <begin position="160"/>
        <end position="177"/>
    </location>
</feature>